<keyword evidence="1" id="KW-0472">Membrane</keyword>
<comment type="caution">
    <text evidence="2">The sequence shown here is derived from an EMBL/GenBank/DDBJ whole genome shotgun (WGS) entry which is preliminary data.</text>
</comment>
<dbReference type="Proteomes" id="UP001390339">
    <property type="component" value="Unassembled WGS sequence"/>
</dbReference>
<organism evidence="2 3">
    <name type="scientific">Apiospora arundinis</name>
    <dbReference type="NCBI Taxonomy" id="335852"/>
    <lineage>
        <taxon>Eukaryota</taxon>
        <taxon>Fungi</taxon>
        <taxon>Dikarya</taxon>
        <taxon>Ascomycota</taxon>
        <taxon>Pezizomycotina</taxon>
        <taxon>Sordariomycetes</taxon>
        <taxon>Xylariomycetidae</taxon>
        <taxon>Amphisphaeriales</taxon>
        <taxon>Apiosporaceae</taxon>
        <taxon>Apiospora</taxon>
    </lineage>
</organism>
<reference evidence="2 3" key="1">
    <citation type="journal article" date="2024" name="IMA Fungus">
        <title>Apiospora arundinis, a panoply of carbohydrate-active enzymes and secondary metabolites.</title>
        <authorList>
            <person name="Sorensen T."/>
            <person name="Petersen C."/>
            <person name="Muurmann A.T."/>
            <person name="Christiansen J.V."/>
            <person name="Brundto M.L."/>
            <person name="Overgaard C.K."/>
            <person name="Boysen A.T."/>
            <person name="Wollenberg R.D."/>
            <person name="Larsen T.O."/>
            <person name="Sorensen J.L."/>
            <person name="Nielsen K.L."/>
            <person name="Sondergaard T.E."/>
        </authorList>
    </citation>
    <scope>NUCLEOTIDE SEQUENCE [LARGE SCALE GENOMIC DNA]</scope>
    <source>
        <strain evidence="2 3">AAU 773</strain>
    </source>
</reference>
<sequence>MPIYLENDWRYSHIMAGIIFMPMVAAQDLHAIILDILMTRTGHYSSIIGICDSTPTLDFKEASSKDNAESSTLEKQE</sequence>
<accession>A0ABR2HMC4</accession>
<name>A0ABR2HMC4_9PEZI</name>
<evidence type="ECO:0000313" key="2">
    <source>
        <dbReference type="EMBL" id="KAK8849214.1"/>
    </source>
</evidence>
<gene>
    <name evidence="2" type="ORF">PGQ11_015694</name>
</gene>
<evidence type="ECO:0000256" key="1">
    <source>
        <dbReference type="SAM" id="Phobius"/>
    </source>
</evidence>
<protein>
    <submittedName>
        <fullName evidence="2">Uncharacterized protein</fullName>
    </submittedName>
</protein>
<proteinExistence type="predicted"/>
<dbReference type="EMBL" id="JAPCWZ010000010">
    <property type="protein sequence ID" value="KAK8849214.1"/>
    <property type="molecule type" value="Genomic_DNA"/>
</dbReference>
<keyword evidence="3" id="KW-1185">Reference proteome</keyword>
<feature type="transmembrane region" description="Helical" evidence="1">
    <location>
        <begin position="14"/>
        <end position="37"/>
    </location>
</feature>
<keyword evidence="1" id="KW-0812">Transmembrane</keyword>
<keyword evidence="1" id="KW-1133">Transmembrane helix</keyword>
<evidence type="ECO:0000313" key="3">
    <source>
        <dbReference type="Proteomes" id="UP001390339"/>
    </source>
</evidence>